<accession>A0A3B1CYF6</accession>
<evidence type="ECO:0000256" key="8">
    <source>
        <dbReference type="ARBA" id="ARBA00022777"/>
    </source>
</evidence>
<evidence type="ECO:0000259" key="12">
    <source>
        <dbReference type="PROSITE" id="PS50109"/>
    </source>
</evidence>
<keyword evidence="11" id="KW-0472">Membrane</keyword>
<dbReference type="Pfam" id="PF02518">
    <property type="entry name" value="HATPase_c"/>
    <property type="match status" value="1"/>
</dbReference>
<dbReference type="InterPro" id="IPR003661">
    <property type="entry name" value="HisK_dim/P_dom"/>
</dbReference>
<dbReference type="EC" id="2.7.13.3" evidence="3"/>
<dbReference type="InterPro" id="IPR003594">
    <property type="entry name" value="HATPase_dom"/>
</dbReference>
<dbReference type="InterPro" id="IPR036890">
    <property type="entry name" value="HATPase_C_sf"/>
</dbReference>
<dbReference type="PANTHER" id="PTHR43711">
    <property type="entry name" value="TWO-COMPONENT HISTIDINE KINASE"/>
    <property type="match status" value="1"/>
</dbReference>
<keyword evidence="5" id="KW-0597">Phosphoprotein</keyword>
<dbReference type="CDD" id="cd16922">
    <property type="entry name" value="HATPase_EvgS-ArcB-TorS-like"/>
    <property type="match status" value="1"/>
</dbReference>
<dbReference type="InterPro" id="IPR011006">
    <property type="entry name" value="CheY-like_superfamily"/>
</dbReference>
<proteinExistence type="predicted"/>
<dbReference type="PRINTS" id="PR00344">
    <property type="entry name" value="BCTRLSENSOR"/>
</dbReference>
<dbReference type="SMART" id="SM00387">
    <property type="entry name" value="HATPase_c"/>
    <property type="match status" value="1"/>
</dbReference>
<keyword evidence="8" id="KW-0418">Kinase</keyword>
<evidence type="ECO:0000256" key="2">
    <source>
        <dbReference type="ARBA" id="ARBA00004236"/>
    </source>
</evidence>
<evidence type="ECO:0000256" key="4">
    <source>
        <dbReference type="ARBA" id="ARBA00022475"/>
    </source>
</evidence>
<evidence type="ECO:0000256" key="9">
    <source>
        <dbReference type="ARBA" id="ARBA00022840"/>
    </source>
</evidence>
<organism evidence="14">
    <name type="scientific">hydrothermal vent metagenome</name>
    <dbReference type="NCBI Taxonomy" id="652676"/>
    <lineage>
        <taxon>unclassified sequences</taxon>
        <taxon>metagenomes</taxon>
        <taxon>ecological metagenomes</taxon>
    </lineage>
</organism>
<dbReference type="AlphaFoldDB" id="A0A3B1CYF6"/>
<dbReference type="GO" id="GO:0005524">
    <property type="term" value="F:ATP binding"/>
    <property type="evidence" value="ECO:0007669"/>
    <property type="project" value="UniProtKB-KW"/>
</dbReference>
<evidence type="ECO:0000256" key="6">
    <source>
        <dbReference type="ARBA" id="ARBA00022679"/>
    </source>
</evidence>
<dbReference type="EMBL" id="UOGJ01000015">
    <property type="protein sequence ID" value="VAX34899.1"/>
    <property type="molecule type" value="Genomic_DNA"/>
</dbReference>
<evidence type="ECO:0000256" key="1">
    <source>
        <dbReference type="ARBA" id="ARBA00000085"/>
    </source>
</evidence>
<name>A0A3B1CYF6_9ZZZZ</name>
<comment type="catalytic activity">
    <reaction evidence="1">
        <text>ATP + protein L-histidine = ADP + protein N-phospho-L-histidine.</text>
        <dbReference type="EC" id="2.7.13.3"/>
    </reaction>
</comment>
<comment type="subcellular location">
    <subcellularLocation>
        <location evidence="2">Cell membrane</location>
    </subcellularLocation>
</comment>
<evidence type="ECO:0000256" key="7">
    <source>
        <dbReference type="ARBA" id="ARBA00022741"/>
    </source>
</evidence>
<sequence>MKEINLLALDDEQNILRTLRALFINEPFGIVTTTDPEEALSIMEKEPIKVVLSDHRMPNMTGVEFLGKIKNKYPDVIRILFTGYADIASTEDAINIACVYRFINKPWNATDLKMTVSKAINHFDLSVENKHLVGELERKNQHLNALLEKEKEFTSTVSHELRTPLASIKMALDIIMSKTPGDLTEDQEGFLIRAKNNVDRLKRLIGDILDLTKLESGKADLKMERQNINQLITEILEVQEPVARKKGLFLKGELSDDTSEILFDKDKMYQVLDNLVSNAIKFTENGGIVILTSNKQDSNSVEICVEDTGEGIKEEDVGKLFKKFQQLGDSRNHVGGTGLGLAICKKIVQFHGGKIWVESHEGKGSRFCFVLPVEERRGRNE</sequence>
<keyword evidence="7" id="KW-0547">Nucleotide-binding</keyword>
<dbReference type="InterPro" id="IPR004358">
    <property type="entry name" value="Sig_transdc_His_kin-like_C"/>
</dbReference>
<evidence type="ECO:0000256" key="11">
    <source>
        <dbReference type="ARBA" id="ARBA00023136"/>
    </source>
</evidence>
<dbReference type="SMART" id="SM00448">
    <property type="entry name" value="REC"/>
    <property type="match status" value="1"/>
</dbReference>
<dbReference type="PROSITE" id="PS50110">
    <property type="entry name" value="RESPONSE_REGULATORY"/>
    <property type="match status" value="1"/>
</dbReference>
<dbReference type="SUPFAM" id="SSF55874">
    <property type="entry name" value="ATPase domain of HSP90 chaperone/DNA topoisomerase II/histidine kinase"/>
    <property type="match status" value="1"/>
</dbReference>
<reference evidence="14" key="1">
    <citation type="submission" date="2018-06" db="EMBL/GenBank/DDBJ databases">
        <authorList>
            <person name="Zhirakovskaya E."/>
        </authorList>
    </citation>
    <scope>NUCLEOTIDE SEQUENCE</scope>
</reference>
<keyword evidence="10" id="KW-0902">Two-component regulatory system</keyword>
<dbReference type="CDD" id="cd17569">
    <property type="entry name" value="REC_HupR-like"/>
    <property type="match status" value="1"/>
</dbReference>
<dbReference type="CDD" id="cd00082">
    <property type="entry name" value="HisKA"/>
    <property type="match status" value="1"/>
</dbReference>
<feature type="domain" description="Histidine kinase" evidence="12">
    <location>
        <begin position="156"/>
        <end position="375"/>
    </location>
</feature>
<dbReference type="Gene3D" id="3.30.565.10">
    <property type="entry name" value="Histidine kinase-like ATPase, C-terminal domain"/>
    <property type="match status" value="1"/>
</dbReference>
<protein>
    <recommendedName>
        <fullName evidence="3">histidine kinase</fullName>
        <ecNumber evidence="3">2.7.13.3</ecNumber>
    </recommendedName>
</protein>
<feature type="domain" description="Response regulatory" evidence="13">
    <location>
        <begin position="5"/>
        <end position="120"/>
    </location>
</feature>
<dbReference type="SUPFAM" id="SSF52172">
    <property type="entry name" value="CheY-like"/>
    <property type="match status" value="1"/>
</dbReference>
<dbReference type="Gene3D" id="3.40.50.2300">
    <property type="match status" value="1"/>
</dbReference>
<evidence type="ECO:0000256" key="5">
    <source>
        <dbReference type="ARBA" id="ARBA00022553"/>
    </source>
</evidence>
<evidence type="ECO:0000256" key="10">
    <source>
        <dbReference type="ARBA" id="ARBA00023012"/>
    </source>
</evidence>
<evidence type="ECO:0000256" key="3">
    <source>
        <dbReference type="ARBA" id="ARBA00012438"/>
    </source>
</evidence>
<keyword evidence="9" id="KW-0067">ATP-binding</keyword>
<evidence type="ECO:0000259" key="13">
    <source>
        <dbReference type="PROSITE" id="PS50110"/>
    </source>
</evidence>
<dbReference type="Gene3D" id="1.10.287.130">
    <property type="match status" value="1"/>
</dbReference>
<dbReference type="GO" id="GO:0000155">
    <property type="term" value="F:phosphorelay sensor kinase activity"/>
    <property type="evidence" value="ECO:0007669"/>
    <property type="project" value="InterPro"/>
</dbReference>
<keyword evidence="6" id="KW-0808">Transferase</keyword>
<dbReference type="PANTHER" id="PTHR43711:SF1">
    <property type="entry name" value="HISTIDINE KINASE 1"/>
    <property type="match status" value="1"/>
</dbReference>
<dbReference type="FunFam" id="3.30.565.10:FF:000023">
    <property type="entry name" value="PAS domain-containing sensor histidine kinase"/>
    <property type="match status" value="1"/>
</dbReference>
<dbReference type="GO" id="GO:0005886">
    <property type="term" value="C:plasma membrane"/>
    <property type="evidence" value="ECO:0007669"/>
    <property type="project" value="UniProtKB-SubCell"/>
</dbReference>
<dbReference type="SMART" id="SM00388">
    <property type="entry name" value="HisKA"/>
    <property type="match status" value="1"/>
</dbReference>
<gene>
    <name evidence="14" type="ORF">MNBD_UNCLBAC01-1226</name>
</gene>
<dbReference type="Pfam" id="PF00512">
    <property type="entry name" value="HisKA"/>
    <property type="match status" value="1"/>
</dbReference>
<dbReference type="InterPro" id="IPR005467">
    <property type="entry name" value="His_kinase_dom"/>
</dbReference>
<dbReference type="InterPro" id="IPR050736">
    <property type="entry name" value="Sensor_HK_Regulatory"/>
</dbReference>
<dbReference type="Pfam" id="PF00072">
    <property type="entry name" value="Response_reg"/>
    <property type="match status" value="1"/>
</dbReference>
<dbReference type="InterPro" id="IPR001789">
    <property type="entry name" value="Sig_transdc_resp-reg_receiver"/>
</dbReference>
<keyword evidence="4" id="KW-1003">Cell membrane</keyword>
<dbReference type="PROSITE" id="PS50109">
    <property type="entry name" value="HIS_KIN"/>
    <property type="match status" value="1"/>
</dbReference>
<evidence type="ECO:0000313" key="14">
    <source>
        <dbReference type="EMBL" id="VAX34899.1"/>
    </source>
</evidence>